<dbReference type="Proteomes" id="UP001500058">
    <property type="component" value="Unassembled WGS sequence"/>
</dbReference>
<feature type="transmembrane region" description="Helical" evidence="9">
    <location>
        <begin position="148"/>
        <end position="169"/>
    </location>
</feature>
<dbReference type="InterPro" id="IPR011701">
    <property type="entry name" value="MFS"/>
</dbReference>
<dbReference type="Gene3D" id="1.20.1720.10">
    <property type="entry name" value="Multidrug resistance protein D"/>
    <property type="match status" value="1"/>
</dbReference>
<organism evidence="11 12">
    <name type="scientific">Streptomyces glaucosporus</name>
    <dbReference type="NCBI Taxonomy" id="284044"/>
    <lineage>
        <taxon>Bacteria</taxon>
        <taxon>Bacillati</taxon>
        <taxon>Actinomycetota</taxon>
        <taxon>Actinomycetes</taxon>
        <taxon>Kitasatosporales</taxon>
        <taxon>Streptomycetaceae</taxon>
        <taxon>Streptomyces</taxon>
    </lineage>
</organism>
<evidence type="ECO:0000256" key="2">
    <source>
        <dbReference type="ARBA" id="ARBA00022448"/>
    </source>
</evidence>
<evidence type="ECO:0000313" key="11">
    <source>
        <dbReference type="EMBL" id="GAA2382302.1"/>
    </source>
</evidence>
<gene>
    <name evidence="11" type="ORF">GCM10010420_00200</name>
</gene>
<accession>A0ABN3HK12</accession>
<comment type="caution">
    <text evidence="11">The sequence shown here is derived from an EMBL/GenBank/DDBJ whole genome shotgun (WGS) entry which is preliminary data.</text>
</comment>
<evidence type="ECO:0000256" key="3">
    <source>
        <dbReference type="ARBA" id="ARBA00022475"/>
    </source>
</evidence>
<dbReference type="CDD" id="cd17321">
    <property type="entry name" value="MFS_MMR_MDR_like"/>
    <property type="match status" value="1"/>
</dbReference>
<dbReference type="EMBL" id="BAAATJ010000001">
    <property type="protein sequence ID" value="GAA2382302.1"/>
    <property type="molecule type" value="Genomic_DNA"/>
</dbReference>
<dbReference type="NCBIfam" id="TIGR00711">
    <property type="entry name" value="efflux_EmrB"/>
    <property type="match status" value="1"/>
</dbReference>
<feature type="transmembrane region" description="Helical" evidence="9">
    <location>
        <begin position="314"/>
        <end position="335"/>
    </location>
</feature>
<feature type="transmembrane region" description="Helical" evidence="9">
    <location>
        <begin position="88"/>
        <end position="107"/>
    </location>
</feature>
<evidence type="ECO:0000256" key="4">
    <source>
        <dbReference type="ARBA" id="ARBA00022692"/>
    </source>
</evidence>
<evidence type="ECO:0000313" key="12">
    <source>
        <dbReference type="Proteomes" id="UP001500058"/>
    </source>
</evidence>
<reference evidence="11 12" key="1">
    <citation type="journal article" date="2019" name="Int. J. Syst. Evol. Microbiol.">
        <title>The Global Catalogue of Microorganisms (GCM) 10K type strain sequencing project: providing services to taxonomists for standard genome sequencing and annotation.</title>
        <authorList>
            <consortium name="The Broad Institute Genomics Platform"/>
            <consortium name="The Broad Institute Genome Sequencing Center for Infectious Disease"/>
            <person name="Wu L."/>
            <person name="Ma J."/>
        </authorList>
    </citation>
    <scope>NUCLEOTIDE SEQUENCE [LARGE SCALE GENOMIC DNA]</scope>
    <source>
        <strain evidence="11 12">JCM 6921</strain>
    </source>
</reference>
<evidence type="ECO:0000259" key="10">
    <source>
        <dbReference type="PROSITE" id="PS50850"/>
    </source>
</evidence>
<keyword evidence="4 9" id="KW-0812">Transmembrane</keyword>
<evidence type="ECO:0000256" key="7">
    <source>
        <dbReference type="ARBA" id="ARBA00023251"/>
    </source>
</evidence>
<keyword evidence="7" id="KW-0046">Antibiotic resistance</keyword>
<evidence type="ECO:0000256" key="8">
    <source>
        <dbReference type="SAM" id="MobiDB-lite"/>
    </source>
</evidence>
<dbReference type="InterPro" id="IPR020846">
    <property type="entry name" value="MFS_dom"/>
</dbReference>
<dbReference type="InterPro" id="IPR004638">
    <property type="entry name" value="EmrB-like"/>
</dbReference>
<feature type="transmembrane region" description="Helical" evidence="9">
    <location>
        <begin position="175"/>
        <end position="196"/>
    </location>
</feature>
<feature type="transmembrane region" description="Helical" evidence="9">
    <location>
        <begin position="371"/>
        <end position="394"/>
    </location>
</feature>
<evidence type="ECO:0000256" key="9">
    <source>
        <dbReference type="SAM" id="Phobius"/>
    </source>
</evidence>
<dbReference type="PROSITE" id="PS50850">
    <property type="entry name" value="MFS"/>
    <property type="match status" value="1"/>
</dbReference>
<evidence type="ECO:0000256" key="6">
    <source>
        <dbReference type="ARBA" id="ARBA00023136"/>
    </source>
</evidence>
<feature type="transmembrane region" description="Helical" evidence="9">
    <location>
        <begin position="448"/>
        <end position="475"/>
    </location>
</feature>
<dbReference type="InterPro" id="IPR005829">
    <property type="entry name" value="Sugar_transporter_CS"/>
</dbReference>
<feature type="transmembrane region" description="Helical" evidence="9">
    <location>
        <begin position="58"/>
        <end position="76"/>
    </location>
</feature>
<keyword evidence="12" id="KW-1185">Reference proteome</keyword>
<feature type="transmembrane region" description="Helical" evidence="9">
    <location>
        <begin position="406"/>
        <end position="428"/>
    </location>
</feature>
<evidence type="ECO:0000256" key="5">
    <source>
        <dbReference type="ARBA" id="ARBA00022989"/>
    </source>
</evidence>
<feature type="transmembrane region" description="Helical" evidence="9">
    <location>
        <begin position="234"/>
        <end position="256"/>
    </location>
</feature>
<dbReference type="PANTHER" id="PTHR42718:SF46">
    <property type="entry name" value="BLR6921 PROTEIN"/>
    <property type="match status" value="1"/>
</dbReference>
<sequence>MSFRTAQDGPSGEPVPLRTGMILTACCLGQLMVMLDASILNVALPVISEALEFDQHSLQWVINAFMIPTAGFLLLAGRMADLFGRRRLFLVGVVLFTAASLAGGLSYDATTLILARALQGLGAAIMAPATLTVLGTTFTEPEARARAFGLWGAVAGGGGALGVILGGIITEWTSWRWVLLINVPVGIALYLMIARSVPETRAPGERKLDVLGALSVTFGLVTLVYGIAEGESYGWGSARIVTVLGLSAALIAFFLYDQARIARQPLIPLGVFRHRSLSLANLVMLGVGAALAGTFYFLTLLFQMVLGYTPLETGVAYLPLSLSVFVGAGGISVLVGRIGPRPVLLTGLSLAVAGLLWFSRADENAAFAADLLGPSLLFGFGVGMVMTSVTTAATSDLPSHQQGLSSGLLTTTETLGGAAGLAVLVAVANSRTEEEMAGRAPTRELTESALASGFGLAFLTCAFVLVASLLAAFALPRGIRGEGGHGVPAEEAPSGEGDGGDREDGEGGPVGRAAVLEKH</sequence>
<dbReference type="RefSeq" id="WP_344628681.1">
    <property type="nucleotide sequence ID" value="NZ_BAAATJ010000001.1"/>
</dbReference>
<protein>
    <submittedName>
        <fullName evidence="11">MFS transporter</fullName>
    </submittedName>
</protein>
<name>A0ABN3HK12_9ACTN</name>
<proteinExistence type="predicted"/>
<feature type="domain" description="Major facilitator superfamily (MFS) profile" evidence="10">
    <location>
        <begin position="22"/>
        <end position="480"/>
    </location>
</feature>
<dbReference type="SUPFAM" id="SSF103473">
    <property type="entry name" value="MFS general substrate transporter"/>
    <property type="match status" value="1"/>
</dbReference>
<feature type="transmembrane region" description="Helical" evidence="9">
    <location>
        <begin position="21"/>
        <end position="46"/>
    </location>
</feature>
<keyword evidence="6 9" id="KW-0472">Membrane</keyword>
<feature type="region of interest" description="Disordered" evidence="8">
    <location>
        <begin position="481"/>
        <end position="519"/>
    </location>
</feature>
<keyword evidence="3" id="KW-1003">Cell membrane</keyword>
<keyword evidence="5 9" id="KW-1133">Transmembrane helix</keyword>
<feature type="transmembrane region" description="Helical" evidence="9">
    <location>
        <begin position="208"/>
        <end position="228"/>
    </location>
</feature>
<dbReference type="PROSITE" id="PS00216">
    <property type="entry name" value="SUGAR_TRANSPORT_1"/>
    <property type="match status" value="1"/>
</dbReference>
<feature type="transmembrane region" description="Helical" evidence="9">
    <location>
        <begin position="342"/>
        <end position="359"/>
    </location>
</feature>
<keyword evidence="2" id="KW-0813">Transport</keyword>
<dbReference type="PANTHER" id="PTHR42718">
    <property type="entry name" value="MAJOR FACILITATOR SUPERFAMILY MULTIDRUG TRANSPORTER MFSC"/>
    <property type="match status" value="1"/>
</dbReference>
<dbReference type="PRINTS" id="PR01036">
    <property type="entry name" value="TCRTETB"/>
</dbReference>
<evidence type="ECO:0000256" key="1">
    <source>
        <dbReference type="ARBA" id="ARBA00004651"/>
    </source>
</evidence>
<comment type="subcellular location">
    <subcellularLocation>
        <location evidence="1">Cell membrane</location>
        <topology evidence="1">Multi-pass membrane protein</topology>
    </subcellularLocation>
</comment>
<dbReference type="InterPro" id="IPR036259">
    <property type="entry name" value="MFS_trans_sf"/>
</dbReference>
<dbReference type="Gene3D" id="1.20.1250.20">
    <property type="entry name" value="MFS general substrate transporter like domains"/>
    <property type="match status" value="1"/>
</dbReference>
<feature type="transmembrane region" description="Helical" evidence="9">
    <location>
        <begin position="113"/>
        <end position="136"/>
    </location>
</feature>
<dbReference type="Pfam" id="PF07690">
    <property type="entry name" value="MFS_1"/>
    <property type="match status" value="1"/>
</dbReference>
<feature type="transmembrane region" description="Helical" evidence="9">
    <location>
        <begin position="277"/>
        <end position="302"/>
    </location>
</feature>